<dbReference type="EMBL" id="LRPU01000063">
    <property type="protein sequence ID" value="KXA12568.1"/>
    <property type="molecule type" value="Genomic_DNA"/>
</dbReference>
<reference evidence="6 7" key="1">
    <citation type="submission" date="2016-01" db="EMBL/GenBank/DDBJ databases">
        <authorList>
            <person name="Oliw E.H."/>
        </authorList>
    </citation>
    <scope>NUCLEOTIDE SEQUENCE [LARGE SCALE GENOMIC DNA]</scope>
    <source>
        <strain evidence="6 7">MJR7757A</strain>
    </source>
</reference>
<evidence type="ECO:0000259" key="5">
    <source>
        <dbReference type="PROSITE" id="PS50893"/>
    </source>
</evidence>
<dbReference type="InterPro" id="IPR017911">
    <property type="entry name" value="MacB-like_ATP-bd"/>
</dbReference>
<keyword evidence="3" id="KW-0547">Nucleotide-binding</keyword>
<evidence type="ECO:0000313" key="7">
    <source>
        <dbReference type="Proteomes" id="UP000070646"/>
    </source>
</evidence>
<dbReference type="GO" id="GO:0098796">
    <property type="term" value="C:membrane protein complex"/>
    <property type="evidence" value="ECO:0007669"/>
    <property type="project" value="UniProtKB-ARBA"/>
</dbReference>
<protein>
    <submittedName>
        <fullName evidence="6">ABC transporter, ATP-binding protein</fullName>
    </submittedName>
</protein>
<organism evidence="6 7">
    <name type="scientific">Clostridium perfringens</name>
    <dbReference type="NCBI Taxonomy" id="1502"/>
    <lineage>
        <taxon>Bacteria</taxon>
        <taxon>Bacillati</taxon>
        <taxon>Bacillota</taxon>
        <taxon>Clostridia</taxon>
        <taxon>Eubacteriales</taxon>
        <taxon>Clostridiaceae</taxon>
        <taxon>Clostridium</taxon>
    </lineage>
</organism>
<dbReference type="InterPro" id="IPR003593">
    <property type="entry name" value="AAA+_ATPase"/>
</dbReference>
<dbReference type="GO" id="GO:0016887">
    <property type="term" value="F:ATP hydrolysis activity"/>
    <property type="evidence" value="ECO:0007669"/>
    <property type="project" value="InterPro"/>
</dbReference>
<dbReference type="Proteomes" id="UP000070646">
    <property type="component" value="Unassembled WGS sequence"/>
</dbReference>
<comment type="caution">
    <text evidence="6">The sequence shown here is derived from an EMBL/GenBank/DDBJ whole genome shotgun (WGS) entry which is preliminary data.</text>
</comment>
<dbReference type="SMART" id="SM00382">
    <property type="entry name" value="AAA"/>
    <property type="match status" value="1"/>
</dbReference>
<dbReference type="GO" id="GO:0005524">
    <property type="term" value="F:ATP binding"/>
    <property type="evidence" value="ECO:0007669"/>
    <property type="project" value="UniProtKB-KW"/>
</dbReference>
<accession>A0A133N8F2</accession>
<dbReference type="PATRIC" id="fig|1502.174.peg.1266"/>
<sequence length="234" mass="26172">MIKMANLELKNINKTYGNKDNIVHALNNINLKVNQGEFISIIGKSGSGKSTLLNILGFLDTPTNGIYTYDNKNILDLNDKNISKLRNKTFGFILQFFGLINDETVFENIKIPLKYSDKFNKKNYKNLIESISKKLEIGDKLNYRPKELSGGQCQRVAIARALINDPDIILADEPTGALDNKTGSQVINILKQLNELGKTVIIVTHDTSIAKITNRVIELSDGFIVSDIRKDTSK</sequence>
<evidence type="ECO:0000256" key="4">
    <source>
        <dbReference type="ARBA" id="ARBA00022840"/>
    </source>
</evidence>
<dbReference type="PROSITE" id="PS50893">
    <property type="entry name" value="ABC_TRANSPORTER_2"/>
    <property type="match status" value="1"/>
</dbReference>
<dbReference type="AlphaFoldDB" id="A0A133N8F2"/>
<gene>
    <name evidence="6" type="ORF">HMPREF3222_01251</name>
</gene>
<dbReference type="InterPro" id="IPR017871">
    <property type="entry name" value="ABC_transporter-like_CS"/>
</dbReference>
<comment type="similarity">
    <text evidence="1">Belongs to the ABC transporter superfamily.</text>
</comment>
<dbReference type="CDD" id="cd03255">
    <property type="entry name" value="ABC_MJ0796_LolCDE_FtsE"/>
    <property type="match status" value="1"/>
</dbReference>
<dbReference type="FunFam" id="3.40.50.300:FF:000032">
    <property type="entry name" value="Export ABC transporter ATP-binding protein"/>
    <property type="match status" value="1"/>
</dbReference>
<dbReference type="Pfam" id="PF00005">
    <property type="entry name" value="ABC_tran"/>
    <property type="match status" value="1"/>
</dbReference>
<evidence type="ECO:0000313" key="6">
    <source>
        <dbReference type="EMBL" id="KXA12568.1"/>
    </source>
</evidence>
<proteinExistence type="inferred from homology"/>
<dbReference type="PROSITE" id="PS00211">
    <property type="entry name" value="ABC_TRANSPORTER_1"/>
    <property type="match status" value="1"/>
</dbReference>
<evidence type="ECO:0000256" key="1">
    <source>
        <dbReference type="ARBA" id="ARBA00005417"/>
    </source>
</evidence>
<feature type="domain" description="ABC transporter" evidence="5">
    <location>
        <begin position="7"/>
        <end position="233"/>
    </location>
</feature>
<evidence type="ECO:0000256" key="3">
    <source>
        <dbReference type="ARBA" id="ARBA00022741"/>
    </source>
</evidence>
<keyword evidence="4 6" id="KW-0067">ATP-binding</keyword>
<name>A0A133N8F2_CLOPF</name>
<dbReference type="SUPFAM" id="SSF52540">
    <property type="entry name" value="P-loop containing nucleoside triphosphate hydrolases"/>
    <property type="match status" value="1"/>
</dbReference>
<evidence type="ECO:0000256" key="2">
    <source>
        <dbReference type="ARBA" id="ARBA00022448"/>
    </source>
</evidence>
<dbReference type="PANTHER" id="PTHR42798:SF6">
    <property type="entry name" value="CELL DIVISION ATP-BINDING PROTEIN FTSE"/>
    <property type="match status" value="1"/>
</dbReference>
<dbReference type="PANTHER" id="PTHR42798">
    <property type="entry name" value="LIPOPROTEIN-RELEASING SYSTEM ATP-BINDING PROTEIN LOLD"/>
    <property type="match status" value="1"/>
</dbReference>
<dbReference type="InterPro" id="IPR027417">
    <property type="entry name" value="P-loop_NTPase"/>
</dbReference>
<dbReference type="Gene3D" id="3.40.50.300">
    <property type="entry name" value="P-loop containing nucleotide triphosphate hydrolases"/>
    <property type="match status" value="1"/>
</dbReference>
<dbReference type="InterPro" id="IPR003439">
    <property type="entry name" value="ABC_transporter-like_ATP-bd"/>
</dbReference>
<dbReference type="GO" id="GO:0022857">
    <property type="term" value="F:transmembrane transporter activity"/>
    <property type="evidence" value="ECO:0007669"/>
    <property type="project" value="UniProtKB-ARBA"/>
</dbReference>
<keyword evidence="2" id="KW-0813">Transport</keyword>